<organism evidence="2 3">
    <name type="scientific">Caenimonas koreensis DSM 17982</name>
    <dbReference type="NCBI Taxonomy" id="1121255"/>
    <lineage>
        <taxon>Bacteria</taxon>
        <taxon>Pseudomonadati</taxon>
        <taxon>Pseudomonadota</taxon>
        <taxon>Betaproteobacteria</taxon>
        <taxon>Burkholderiales</taxon>
        <taxon>Comamonadaceae</taxon>
        <taxon>Caenimonas</taxon>
    </lineage>
</organism>
<dbReference type="InterPro" id="IPR050834">
    <property type="entry name" value="Glycosyltransf_2"/>
</dbReference>
<dbReference type="PANTHER" id="PTHR43685">
    <property type="entry name" value="GLYCOSYLTRANSFERASE"/>
    <property type="match status" value="1"/>
</dbReference>
<dbReference type="Gene3D" id="3.90.550.10">
    <property type="entry name" value="Spore Coat Polysaccharide Biosynthesis Protein SpsA, Chain A"/>
    <property type="match status" value="1"/>
</dbReference>
<evidence type="ECO:0000259" key="1">
    <source>
        <dbReference type="Pfam" id="PF00535"/>
    </source>
</evidence>
<proteinExistence type="predicted"/>
<dbReference type="PANTHER" id="PTHR43685:SF3">
    <property type="entry name" value="SLR2126 PROTEIN"/>
    <property type="match status" value="1"/>
</dbReference>
<dbReference type="Proteomes" id="UP000487350">
    <property type="component" value="Unassembled WGS sequence"/>
</dbReference>
<keyword evidence="2" id="KW-0808">Transferase</keyword>
<dbReference type="AlphaFoldDB" id="A0A844AS02"/>
<name>A0A844AS02_9BURK</name>
<feature type="domain" description="Glycosyltransferase 2-like" evidence="1">
    <location>
        <begin position="4"/>
        <end position="165"/>
    </location>
</feature>
<dbReference type="OrthoDB" id="433681at2"/>
<evidence type="ECO:0000313" key="2">
    <source>
        <dbReference type="EMBL" id="MRD46834.1"/>
    </source>
</evidence>
<dbReference type="CDD" id="cd00761">
    <property type="entry name" value="Glyco_tranf_GTA_type"/>
    <property type="match status" value="1"/>
</dbReference>
<sequence>MKFSLALCTYNRSAMLQRALASLAACQEPGCEWELLLIDNNSSDNTRAVATSFEGRLPLRYIFEPTQGLSAARNRAVAEFAGEVLLFTDDDLAFDDDWLRVYTQAFDAQREAGWFGGRVRPFWPHGTPRWLHDENLALLTGLMVRFDLGDESRAFAAHDPSPFGASFALRRSTIGSTGEFRHDLGVKGAVPGRGEEAEYLARVRAAGVPGHYVGQASAWHWQDPERFRWPYLYRYGVQKGITERRTGTARPPAGATRLREAAFALKAAVQMGKGRGDRARQCVINMGIMRGLREG</sequence>
<comment type="caution">
    <text evidence="2">The sequence shown here is derived from an EMBL/GenBank/DDBJ whole genome shotgun (WGS) entry which is preliminary data.</text>
</comment>
<gene>
    <name evidence="2" type="ORF">GHT07_06075</name>
</gene>
<evidence type="ECO:0000313" key="3">
    <source>
        <dbReference type="Proteomes" id="UP000487350"/>
    </source>
</evidence>
<dbReference type="SUPFAM" id="SSF53448">
    <property type="entry name" value="Nucleotide-diphospho-sugar transferases"/>
    <property type="match status" value="1"/>
</dbReference>
<dbReference type="EMBL" id="WJBU01000005">
    <property type="protein sequence ID" value="MRD46834.1"/>
    <property type="molecule type" value="Genomic_DNA"/>
</dbReference>
<protein>
    <submittedName>
        <fullName evidence="2">Glycosyltransferase</fullName>
    </submittedName>
</protein>
<dbReference type="InterPro" id="IPR029044">
    <property type="entry name" value="Nucleotide-diphossugar_trans"/>
</dbReference>
<reference evidence="2 3" key="1">
    <citation type="submission" date="2019-11" db="EMBL/GenBank/DDBJ databases">
        <title>Caenimonas koreensis gen. nov., sp. nov., isolated from activated sludge.</title>
        <authorList>
            <person name="Seung H.R."/>
        </authorList>
    </citation>
    <scope>NUCLEOTIDE SEQUENCE [LARGE SCALE GENOMIC DNA]</scope>
    <source>
        <strain evidence="2 3">EMB320</strain>
    </source>
</reference>
<dbReference type="RefSeq" id="WP_153584170.1">
    <property type="nucleotide sequence ID" value="NZ_WJBU01000005.1"/>
</dbReference>
<dbReference type="GO" id="GO:0016740">
    <property type="term" value="F:transferase activity"/>
    <property type="evidence" value="ECO:0007669"/>
    <property type="project" value="UniProtKB-KW"/>
</dbReference>
<dbReference type="InterPro" id="IPR001173">
    <property type="entry name" value="Glyco_trans_2-like"/>
</dbReference>
<keyword evidence="3" id="KW-1185">Reference proteome</keyword>
<dbReference type="Pfam" id="PF00535">
    <property type="entry name" value="Glycos_transf_2"/>
    <property type="match status" value="1"/>
</dbReference>
<accession>A0A844AS02</accession>